<keyword evidence="1" id="KW-0808">Transferase</keyword>
<dbReference type="GO" id="GO:0016740">
    <property type="term" value="F:transferase activity"/>
    <property type="evidence" value="ECO:0007669"/>
    <property type="project" value="UniProtKB-KW"/>
</dbReference>
<reference evidence="1 2" key="1">
    <citation type="submission" date="2015-07" db="EMBL/GenBank/DDBJ databases">
        <authorList>
            <consortium name="Pathogen Informatics"/>
        </authorList>
    </citation>
    <scope>NUCLEOTIDE SEQUENCE [LARGE SCALE GENOMIC DNA]</scope>
    <source>
        <strain evidence="1 2">A325</strain>
    </source>
</reference>
<organism evidence="1 2">
    <name type="scientific">Vibrio cholerae</name>
    <dbReference type="NCBI Taxonomy" id="666"/>
    <lineage>
        <taxon>Bacteria</taxon>
        <taxon>Pseudomonadati</taxon>
        <taxon>Pseudomonadota</taxon>
        <taxon>Gammaproteobacteria</taxon>
        <taxon>Vibrionales</taxon>
        <taxon>Vibrionaceae</taxon>
        <taxon>Vibrio</taxon>
    </lineage>
</organism>
<evidence type="ECO:0000313" key="2">
    <source>
        <dbReference type="Proteomes" id="UP000046067"/>
    </source>
</evidence>
<name>A0A655Z778_VIBCL</name>
<dbReference type="EMBL" id="CWQJ01000023">
    <property type="protein sequence ID" value="CSC59682.1"/>
    <property type="molecule type" value="Genomic_DNA"/>
</dbReference>
<sequence>MSKSLFAIQPAYSLTNETFNKVNLVAGASFDNGIVSLSFCGGIVRDLKDETLIQCKLHSLDLDITFYVYASEIERITGIEFSHLDEKYLAYLISQHLLKYGISFERVTVGCLDFSNQPLLTKAILTAGNNNFVILVDLDKSHIDRGGLSYRKNKLPGTLRFKTSLNLFDTVLDTTEIASLTTDDVVLVYPK</sequence>
<dbReference type="AlphaFoldDB" id="A0A655Z778"/>
<accession>A0A655Z778</accession>
<evidence type="ECO:0000313" key="1">
    <source>
        <dbReference type="EMBL" id="CSC59682.1"/>
    </source>
</evidence>
<protein>
    <submittedName>
        <fullName evidence="1">Putative dimethyladenosine transferase</fullName>
    </submittedName>
</protein>
<gene>
    <name evidence="1" type="ORF">ERS013201_03020</name>
</gene>
<dbReference type="Proteomes" id="UP000046067">
    <property type="component" value="Unassembled WGS sequence"/>
</dbReference>
<dbReference type="RefSeq" id="WP_053033556.1">
    <property type="nucleotide sequence ID" value="NZ_CWSO01000001.1"/>
</dbReference>
<proteinExistence type="predicted"/>